<dbReference type="Proteomes" id="UP001153678">
    <property type="component" value="Unassembled WGS sequence"/>
</dbReference>
<proteinExistence type="predicted"/>
<name>A0A9W4SAY4_9GLOM</name>
<evidence type="ECO:0000256" key="1">
    <source>
        <dbReference type="SAM" id="MobiDB-lite"/>
    </source>
</evidence>
<feature type="compositionally biased region" description="Polar residues" evidence="1">
    <location>
        <begin position="223"/>
        <end position="238"/>
    </location>
</feature>
<sequence length="407" mass="47165">MGKQKIISAIKTFRNEVNNKLLPGKDREKITAFNKRVENVIEKLSSDNFEDFREEGQIKIIRLKLETCIEGLEATISEKKTTNIIENEAKNILNSNGFNYFDNPEQEKKSKKLASVFLIREIIKDFELSNLPPARGKELENLLFAATIRDFSFDPQSKQLEFKFFDNKNEILELSEKIGSILTSSRPLIEGEYDEDIEEITYENGTKNFAQIKLEIEQKLASEKNQNPPKNFTEFSQEAEQEARQKETQTETELDEEINQTTTNLDDELKKISKLDQKVNERKYEERRREIEQIKKKAAQEDAIKTSQVLARNLEAQMNANEVALTELEISIKEKYNFLKSGQIKDPQEIVNSERQISQAIGEKGSTKRWEKLTKRAEKLLQNSLSEKADLDQLLRDLILFSKSTNI</sequence>
<gene>
    <name evidence="2" type="ORF">FWILDA_LOCUS556</name>
</gene>
<accession>A0A9W4SAY4</accession>
<organism evidence="2 3">
    <name type="scientific">Funneliformis geosporum</name>
    <dbReference type="NCBI Taxonomy" id="1117311"/>
    <lineage>
        <taxon>Eukaryota</taxon>
        <taxon>Fungi</taxon>
        <taxon>Fungi incertae sedis</taxon>
        <taxon>Mucoromycota</taxon>
        <taxon>Glomeromycotina</taxon>
        <taxon>Glomeromycetes</taxon>
        <taxon>Glomerales</taxon>
        <taxon>Glomeraceae</taxon>
        <taxon>Funneliformis</taxon>
    </lineage>
</organism>
<reference evidence="2" key="1">
    <citation type="submission" date="2022-08" db="EMBL/GenBank/DDBJ databases">
        <authorList>
            <person name="Kallberg Y."/>
            <person name="Tangrot J."/>
            <person name="Rosling A."/>
        </authorList>
    </citation>
    <scope>NUCLEOTIDE SEQUENCE</scope>
    <source>
        <strain evidence="2">Wild A</strain>
    </source>
</reference>
<evidence type="ECO:0000313" key="3">
    <source>
        <dbReference type="Proteomes" id="UP001153678"/>
    </source>
</evidence>
<dbReference type="EMBL" id="CAMKVN010000036">
    <property type="protein sequence ID" value="CAI2162430.1"/>
    <property type="molecule type" value="Genomic_DNA"/>
</dbReference>
<feature type="region of interest" description="Disordered" evidence="1">
    <location>
        <begin position="221"/>
        <end position="255"/>
    </location>
</feature>
<keyword evidence="3" id="KW-1185">Reference proteome</keyword>
<evidence type="ECO:0000313" key="2">
    <source>
        <dbReference type="EMBL" id="CAI2162430.1"/>
    </source>
</evidence>
<protein>
    <submittedName>
        <fullName evidence="2">10708_t:CDS:1</fullName>
    </submittedName>
</protein>
<dbReference type="AlphaFoldDB" id="A0A9W4SAY4"/>
<comment type="caution">
    <text evidence="2">The sequence shown here is derived from an EMBL/GenBank/DDBJ whole genome shotgun (WGS) entry which is preliminary data.</text>
</comment>